<reference evidence="1 2" key="1">
    <citation type="journal article" date="2013" name="Proc. Natl. Acad. Sci. U.S.A.">
        <title>Genome of an arbuscular mycorrhizal fungus provides insight into the oldest plant symbiosis.</title>
        <authorList>
            <person name="Tisserant E."/>
            <person name="Malbreil M."/>
            <person name="Kuo A."/>
            <person name="Kohler A."/>
            <person name="Symeonidi A."/>
            <person name="Balestrini R."/>
            <person name="Charron P."/>
            <person name="Duensing N."/>
            <person name="Frei Dit Frey N."/>
            <person name="Gianinazzi-Pearson V."/>
            <person name="Gilbert L.B."/>
            <person name="Handa Y."/>
            <person name="Herr J.R."/>
            <person name="Hijri M."/>
            <person name="Koul R."/>
            <person name="Kawaguchi M."/>
            <person name="Krajinski F."/>
            <person name="Lammers P.J."/>
            <person name="Masclaux F.G."/>
            <person name="Murat C."/>
            <person name="Morin E."/>
            <person name="Ndikumana S."/>
            <person name="Pagni M."/>
            <person name="Petitpierre D."/>
            <person name="Requena N."/>
            <person name="Rosikiewicz P."/>
            <person name="Riley R."/>
            <person name="Saito K."/>
            <person name="San Clemente H."/>
            <person name="Shapiro H."/>
            <person name="van Tuinen D."/>
            <person name="Becard G."/>
            <person name="Bonfante P."/>
            <person name="Paszkowski U."/>
            <person name="Shachar-Hill Y.Y."/>
            <person name="Tuskan G.A."/>
            <person name="Young P.W."/>
            <person name="Sanders I.R."/>
            <person name="Henrissat B."/>
            <person name="Rensing S.A."/>
            <person name="Grigoriev I.V."/>
            <person name="Corradi N."/>
            <person name="Roux C."/>
            <person name="Martin F."/>
        </authorList>
    </citation>
    <scope>NUCLEOTIDE SEQUENCE [LARGE SCALE GENOMIC DNA]</scope>
    <source>
        <strain evidence="1 2">DAOM 197198</strain>
    </source>
</reference>
<evidence type="ECO:0000313" key="2">
    <source>
        <dbReference type="Proteomes" id="UP000018888"/>
    </source>
</evidence>
<organism evidence="1 2">
    <name type="scientific">Rhizophagus irregularis (strain DAOM 181602 / DAOM 197198 / MUCL 43194)</name>
    <name type="common">Arbuscular mycorrhizal fungus</name>
    <name type="synonym">Glomus intraradices</name>
    <dbReference type="NCBI Taxonomy" id="747089"/>
    <lineage>
        <taxon>Eukaryota</taxon>
        <taxon>Fungi</taxon>
        <taxon>Fungi incertae sedis</taxon>
        <taxon>Mucoromycota</taxon>
        <taxon>Glomeromycotina</taxon>
        <taxon>Glomeromycetes</taxon>
        <taxon>Glomerales</taxon>
        <taxon>Glomeraceae</taxon>
        <taxon>Rhizophagus</taxon>
    </lineage>
</organism>
<gene>
    <name evidence="1" type="ORF">GLOIN_2v1549915</name>
</gene>
<accession>A0A2P4QHS3</accession>
<name>A0A2P4QHS3_RHIID</name>
<sequence length="64" mass="7521">VQQVIFIIFNDARIPPFEAHDHHRNLSICDKKHLEIIKNTPKCHVDLMKKCWDSNSSNRPTDQP</sequence>
<reference evidence="1 2" key="2">
    <citation type="journal article" date="2018" name="New Phytol.">
        <title>High intraspecific genome diversity in the model arbuscular mycorrhizal symbiont Rhizophagus irregularis.</title>
        <authorList>
            <person name="Chen E.C.H."/>
            <person name="Morin E."/>
            <person name="Beaudet D."/>
            <person name="Noel J."/>
            <person name="Yildirir G."/>
            <person name="Ndikumana S."/>
            <person name="Charron P."/>
            <person name="St-Onge C."/>
            <person name="Giorgi J."/>
            <person name="Kruger M."/>
            <person name="Marton T."/>
            <person name="Ropars J."/>
            <person name="Grigoriev I.V."/>
            <person name="Hainaut M."/>
            <person name="Henrissat B."/>
            <person name="Roux C."/>
            <person name="Martin F."/>
            <person name="Corradi N."/>
        </authorList>
    </citation>
    <scope>NUCLEOTIDE SEQUENCE [LARGE SCALE GENOMIC DNA]</scope>
    <source>
        <strain evidence="1 2">DAOM 197198</strain>
    </source>
</reference>
<proteinExistence type="predicted"/>
<feature type="non-terminal residue" evidence="1">
    <location>
        <position position="1"/>
    </location>
</feature>
<dbReference type="Proteomes" id="UP000018888">
    <property type="component" value="Unassembled WGS sequence"/>
</dbReference>
<protein>
    <recommendedName>
        <fullName evidence="3">Serine-threonine/tyrosine-protein kinase catalytic domain-containing protein</fullName>
    </recommendedName>
</protein>
<evidence type="ECO:0000313" key="1">
    <source>
        <dbReference type="EMBL" id="POG77174.1"/>
    </source>
</evidence>
<evidence type="ECO:0008006" key="3">
    <source>
        <dbReference type="Google" id="ProtNLM"/>
    </source>
</evidence>
<dbReference type="EMBL" id="AUPC02000043">
    <property type="protein sequence ID" value="POG77174.1"/>
    <property type="molecule type" value="Genomic_DNA"/>
</dbReference>
<dbReference type="Gene3D" id="1.10.510.10">
    <property type="entry name" value="Transferase(Phosphotransferase) domain 1"/>
    <property type="match status" value="1"/>
</dbReference>
<keyword evidence="2" id="KW-1185">Reference proteome</keyword>
<dbReference type="AlphaFoldDB" id="A0A2P4QHS3"/>
<comment type="caution">
    <text evidence="1">The sequence shown here is derived from an EMBL/GenBank/DDBJ whole genome shotgun (WGS) entry which is preliminary data.</text>
</comment>